<proteinExistence type="predicted"/>
<name>A0A517R9K2_9PLAN</name>
<sequence>MGQILSACEREVTSRDSEEFRAPEFKFDKREAFLRETKKFPCLRRIPELNKLADTIVASWYLEPATISSRKWHRIPLERSIGLAMIDSKTKKLESDIEVVEGRNLSIEGISFSHLSPIYSREVAVTFDLNKSVKEFLVVRLAWSRFSESQTFQSGGKFLYQTKIKVA</sequence>
<dbReference type="KEGG" id="gaz:Pan241w_05880"/>
<dbReference type="EMBL" id="CP036269">
    <property type="protein sequence ID" value="QDT40531.1"/>
    <property type="molecule type" value="Genomic_DNA"/>
</dbReference>
<organism evidence="1 2">
    <name type="scientific">Gimesia alba</name>
    <dbReference type="NCBI Taxonomy" id="2527973"/>
    <lineage>
        <taxon>Bacteria</taxon>
        <taxon>Pseudomonadati</taxon>
        <taxon>Planctomycetota</taxon>
        <taxon>Planctomycetia</taxon>
        <taxon>Planctomycetales</taxon>
        <taxon>Planctomycetaceae</taxon>
        <taxon>Gimesia</taxon>
    </lineage>
</organism>
<keyword evidence="2" id="KW-1185">Reference proteome</keyword>
<dbReference type="Proteomes" id="UP000317171">
    <property type="component" value="Chromosome"/>
</dbReference>
<reference evidence="1 2" key="1">
    <citation type="submission" date="2019-02" db="EMBL/GenBank/DDBJ databases">
        <title>Deep-cultivation of Planctomycetes and their phenomic and genomic characterization uncovers novel biology.</title>
        <authorList>
            <person name="Wiegand S."/>
            <person name="Jogler M."/>
            <person name="Boedeker C."/>
            <person name="Pinto D."/>
            <person name="Vollmers J."/>
            <person name="Rivas-Marin E."/>
            <person name="Kohn T."/>
            <person name="Peeters S.H."/>
            <person name="Heuer A."/>
            <person name="Rast P."/>
            <person name="Oberbeckmann S."/>
            <person name="Bunk B."/>
            <person name="Jeske O."/>
            <person name="Meyerdierks A."/>
            <person name="Storesund J.E."/>
            <person name="Kallscheuer N."/>
            <person name="Luecker S."/>
            <person name="Lage O.M."/>
            <person name="Pohl T."/>
            <person name="Merkel B.J."/>
            <person name="Hornburger P."/>
            <person name="Mueller R.-W."/>
            <person name="Bruemmer F."/>
            <person name="Labrenz M."/>
            <person name="Spormann A.M."/>
            <person name="Op den Camp H."/>
            <person name="Overmann J."/>
            <person name="Amann R."/>
            <person name="Jetten M.S.M."/>
            <person name="Mascher T."/>
            <person name="Medema M.H."/>
            <person name="Devos D.P."/>
            <person name="Kaster A.-K."/>
            <person name="Ovreas L."/>
            <person name="Rohde M."/>
            <person name="Galperin M.Y."/>
            <person name="Jogler C."/>
        </authorList>
    </citation>
    <scope>NUCLEOTIDE SEQUENCE [LARGE SCALE GENOMIC DNA]</scope>
    <source>
        <strain evidence="1 2">Pan241w</strain>
    </source>
</reference>
<gene>
    <name evidence="1" type="ORF">Pan241w_05880</name>
</gene>
<dbReference type="OrthoDB" id="264909at2"/>
<accession>A0A517R9K2</accession>
<evidence type="ECO:0000313" key="2">
    <source>
        <dbReference type="Proteomes" id="UP000317171"/>
    </source>
</evidence>
<evidence type="ECO:0000313" key="1">
    <source>
        <dbReference type="EMBL" id="QDT40531.1"/>
    </source>
</evidence>
<dbReference type="AlphaFoldDB" id="A0A517R9K2"/>
<dbReference type="RefSeq" id="WP_145210646.1">
    <property type="nucleotide sequence ID" value="NZ_CP036269.1"/>
</dbReference>
<protein>
    <submittedName>
        <fullName evidence="1">Uncharacterized protein</fullName>
    </submittedName>
</protein>